<evidence type="ECO:0000256" key="1">
    <source>
        <dbReference type="ARBA" id="ARBA00009865"/>
    </source>
</evidence>
<dbReference type="Pfam" id="PF04616">
    <property type="entry name" value="Glyco_hydro_43"/>
    <property type="match status" value="1"/>
</dbReference>
<dbReference type="InterPro" id="IPR023296">
    <property type="entry name" value="Glyco_hydro_beta-prop_sf"/>
</dbReference>
<dbReference type="OrthoDB" id="9801455at2"/>
<dbReference type="GO" id="GO:0004553">
    <property type="term" value="F:hydrolase activity, hydrolyzing O-glycosyl compounds"/>
    <property type="evidence" value="ECO:0007669"/>
    <property type="project" value="InterPro"/>
</dbReference>
<dbReference type="Pfam" id="PF17851">
    <property type="entry name" value="GH43_C2"/>
    <property type="match status" value="1"/>
</dbReference>
<evidence type="ECO:0000256" key="4">
    <source>
        <dbReference type="PIRSR" id="PIRSR606710-1"/>
    </source>
</evidence>
<comment type="caution">
    <text evidence="8">The sequence shown here is derived from an EMBL/GenBank/DDBJ whole genome shotgun (WGS) entry which is preliminary data.</text>
</comment>
<dbReference type="SUPFAM" id="SSF49899">
    <property type="entry name" value="Concanavalin A-like lectins/glucanases"/>
    <property type="match status" value="1"/>
</dbReference>
<evidence type="ECO:0000256" key="6">
    <source>
        <dbReference type="RuleBase" id="RU361187"/>
    </source>
</evidence>
<dbReference type="GO" id="GO:0005975">
    <property type="term" value="P:carbohydrate metabolic process"/>
    <property type="evidence" value="ECO:0007669"/>
    <property type="project" value="InterPro"/>
</dbReference>
<accession>A0A418M4L3</accession>
<reference evidence="8 9" key="1">
    <citation type="submission" date="2018-08" db="EMBL/GenBank/DDBJ databases">
        <title>Fibrisoma montanum sp. nov., isolated from Danxia mountain soil.</title>
        <authorList>
            <person name="Huang Y."/>
        </authorList>
    </citation>
    <scope>NUCLEOTIDE SEQUENCE [LARGE SCALE GENOMIC DNA]</scope>
    <source>
        <strain evidence="8 9">HYT19</strain>
    </source>
</reference>
<dbReference type="PANTHER" id="PTHR42812:SF5">
    <property type="entry name" value="ENDO-ARABINASE"/>
    <property type="match status" value="1"/>
</dbReference>
<dbReference type="Proteomes" id="UP000283523">
    <property type="component" value="Unassembled WGS sequence"/>
</dbReference>
<proteinExistence type="inferred from homology"/>
<dbReference type="InterPro" id="IPR013320">
    <property type="entry name" value="ConA-like_dom_sf"/>
</dbReference>
<sequence length="515" mass="56642">MNSFRKSIYYGILCFAFLTCKSSAPSRSVSRQAEPIQSPAVVIPGDYPDPSVAKIGNAYWATATSSNWFPAYPLLKSSDLVHWETKGFVFEKKPDWADYYFWAPEIAPENGRVYIYYTAHKKDGNLCVGVASADKPEGPYRDHGPLVCQKDGSIDGFPMRDETGKLYLIWKEDGNSVNQPTPIWAQPLNEERTALTGEKKELFRNDAPWEANLVEGVSMIRNGDYYYALYAAAGCCGRACTYGTGVARAKNLLGPWEKYSQNPILTVEPNWKCPGHGTPIEKDGRHYFMYHAYSQQGGIFVGRQALLREFRFTDDGWIAFKREATPAASAAGLFRDDFNGTELSTAWNWSVFRQPVIQVRKGQLQLTAQPDKFGDFVGHRTLSPNYTAQATVVPQANGAQAGLAIIGDDDNAVGVSVQDGQVRVWKLEKGKEQSLGTAQAGNASAITLLAKVENGSQISFSYSTDNGKSFTPVGDRSIDGAYLPPWDRALRVGLTAKGTAGQTAQFDSFTLNSGL</sequence>
<evidence type="ECO:0000256" key="5">
    <source>
        <dbReference type="PIRSR" id="PIRSR606710-2"/>
    </source>
</evidence>
<dbReference type="InterPro" id="IPR051795">
    <property type="entry name" value="Glycosyl_Hydrlase_43"/>
</dbReference>
<feature type="active site" description="Proton acceptor" evidence="4">
    <location>
        <position position="49"/>
    </location>
</feature>
<dbReference type="Gene3D" id="2.115.10.20">
    <property type="entry name" value="Glycosyl hydrolase domain, family 43"/>
    <property type="match status" value="1"/>
</dbReference>
<dbReference type="CDD" id="cd08999">
    <property type="entry name" value="GH43_ABN-like"/>
    <property type="match status" value="1"/>
</dbReference>
<evidence type="ECO:0000256" key="3">
    <source>
        <dbReference type="ARBA" id="ARBA00023295"/>
    </source>
</evidence>
<feature type="site" description="Important for catalytic activity, responsible for pKa modulation of the active site Glu and correct orientation of both the proton donor and substrate" evidence="5">
    <location>
        <position position="155"/>
    </location>
</feature>
<dbReference type="RefSeq" id="WP_119669927.1">
    <property type="nucleotide sequence ID" value="NZ_QXED01000006.1"/>
</dbReference>
<keyword evidence="2 6" id="KW-0378">Hydrolase</keyword>
<dbReference type="Gene3D" id="2.60.120.200">
    <property type="match status" value="1"/>
</dbReference>
<gene>
    <name evidence="8" type="ORF">DYU11_22260</name>
</gene>
<evidence type="ECO:0000313" key="9">
    <source>
        <dbReference type="Proteomes" id="UP000283523"/>
    </source>
</evidence>
<organism evidence="8 9">
    <name type="scientific">Fibrisoma montanum</name>
    <dbReference type="NCBI Taxonomy" id="2305895"/>
    <lineage>
        <taxon>Bacteria</taxon>
        <taxon>Pseudomonadati</taxon>
        <taxon>Bacteroidota</taxon>
        <taxon>Cytophagia</taxon>
        <taxon>Cytophagales</taxon>
        <taxon>Spirosomataceae</taxon>
        <taxon>Fibrisoma</taxon>
    </lineage>
</organism>
<evidence type="ECO:0000259" key="7">
    <source>
        <dbReference type="Pfam" id="PF17851"/>
    </source>
</evidence>
<dbReference type="PANTHER" id="PTHR42812">
    <property type="entry name" value="BETA-XYLOSIDASE"/>
    <property type="match status" value="1"/>
</dbReference>
<evidence type="ECO:0000256" key="2">
    <source>
        <dbReference type="ARBA" id="ARBA00022801"/>
    </source>
</evidence>
<protein>
    <submittedName>
        <fullName evidence="8">Glycoside hydrolase</fullName>
    </submittedName>
</protein>
<comment type="similarity">
    <text evidence="1 6">Belongs to the glycosyl hydrolase 43 family.</text>
</comment>
<keyword evidence="3 6" id="KW-0326">Glycosidase</keyword>
<dbReference type="InterPro" id="IPR006710">
    <property type="entry name" value="Glyco_hydro_43"/>
</dbReference>
<keyword evidence="9" id="KW-1185">Reference proteome</keyword>
<feature type="active site" description="Proton donor" evidence="4">
    <location>
        <position position="215"/>
    </location>
</feature>
<dbReference type="InterPro" id="IPR041542">
    <property type="entry name" value="GH43_C2"/>
</dbReference>
<name>A0A418M4L3_9BACT</name>
<evidence type="ECO:0000313" key="8">
    <source>
        <dbReference type="EMBL" id="RIV20757.1"/>
    </source>
</evidence>
<feature type="domain" description="Beta-xylosidase C-terminal Concanavalin A-like" evidence="7">
    <location>
        <begin position="335"/>
        <end position="510"/>
    </location>
</feature>
<dbReference type="SUPFAM" id="SSF75005">
    <property type="entry name" value="Arabinanase/levansucrase/invertase"/>
    <property type="match status" value="1"/>
</dbReference>
<dbReference type="EMBL" id="QXED01000006">
    <property type="protein sequence ID" value="RIV20757.1"/>
    <property type="molecule type" value="Genomic_DNA"/>
</dbReference>
<dbReference type="AlphaFoldDB" id="A0A418M4L3"/>